<dbReference type="eggNOG" id="COG3637">
    <property type="taxonomic scope" value="Bacteria"/>
</dbReference>
<dbReference type="EMBL" id="CP000482">
    <property type="protein sequence ID" value="ABL00241.1"/>
    <property type="molecule type" value="Genomic_DNA"/>
</dbReference>
<feature type="domain" description="Outer membrane protein beta-barrel" evidence="3">
    <location>
        <begin position="8"/>
        <end position="220"/>
    </location>
</feature>
<gene>
    <name evidence="4" type="ordered locus">Ppro_2636</name>
</gene>
<organism evidence="4 5">
    <name type="scientific">Pelobacter propionicus (strain DSM 2379 / NBRC 103807 / OttBd1)</name>
    <dbReference type="NCBI Taxonomy" id="338966"/>
    <lineage>
        <taxon>Bacteria</taxon>
        <taxon>Pseudomonadati</taxon>
        <taxon>Thermodesulfobacteriota</taxon>
        <taxon>Desulfuromonadia</taxon>
        <taxon>Desulfuromonadales</taxon>
        <taxon>Desulfuromonadaceae</taxon>
        <taxon>Pelobacter</taxon>
    </lineage>
</organism>
<dbReference type="Pfam" id="PF13505">
    <property type="entry name" value="OMP_b-brl"/>
    <property type="match status" value="1"/>
</dbReference>
<evidence type="ECO:0000313" key="5">
    <source>
        <dbReference type="Proteomes" id="UP000006732"/>
    </source>
</evidence>
<dbReference type="RefSeq" id="WP_011736493.1">
    <property type="nucleotide sequence ID" value="NC_008609.1"/>
</dbReference>
<dbReference type="InterPro" id="IPR027385">
    <property type="entry name" value="Beta-barrel_OMP"/>
</dbReference>
<dbReference type="KEGG" id="ppd:Ppro_2636"/>
<evidence type="ECO:0000256" key="1">
    <source>
        <dbReference type="ARBA" id="ARBA00022729"/>
    </source>
</evidence>
<dbReference type="SUPFAM" id="SSF56925">
    <property type="entry name" value="OMPA-like"/>
    <property type="match status" value="1"/>
</dbReference>
<dbReference type="Proteomes" id="UP000006732">
    <property type="component" value="Chromosome"/>
</dbReference>
<keyword evidence="5" id="KW-1185">Reference proteome</keyword>
<sequence length="222" mass="24499">MKRNMIIVAALATLLIPSLARAEPPRPGPYVSWFVGVTVPQDRNAHSYDSWGSYNDRVEFDPGIDVGGSAGYDFGYVRLEGELSYKGAEIDSVYDATSDIRYHDLDGSLSAFAVMANCYFDLHNDTPVTPYLGGGIGFATLYLDDTSGVSNGVRWSLYDSDDDTVFAYQIGAGIDISINRYFSLDVGYRYFATDKGKFDEGNAGTRMKFESHNATLGLRFKF</sequence>
<dbReference type="STRING" id="338966.Ppro_2636"/>
<dbReference type="Gene3D" id="2.40.160.20">
    <property type="match status" value="1"/>
</dbReference>
<name>A1ASC0_PELPD</name>
<keyword evidence="1 2" id="KW-0732">Signal</keyword>
<protein>
    <submittedName>
        <fullName evidence="4">Surface antigen msp4 family protein</fullName>
    </submittedName>
</protein>
<accession>A1ASC0</accession>
<evidence type="ECO:0000313" key="4">
    <source>
        <dbReference type="EMBL" id="ABL00241.1"/>
    </source>
</evidence>
<feature type="chain" id="PRO_5002632358" evidence="2">
    <location>
        <begin position="23"/>
        <end position="222"/>
    </location>
</feature>
<dbReference type="AlphaFoldDB" id="A1ASC0"/>
<evidence type="ECO:0000259" key="3">
    <source>
        <dbReference type="Pfam" id="PF13505"/>
    </source>
</evidence>
<feature type="signal peptide" evidence="2">
    <location>
        <begin position="1"/>
        <end position="22"/>
    </location>
</feature>
<dbReference type="InterPro" id="IPR011250">
    <property type="entry name" value="OMP/PagP_B-barrel"/>
</dbReference>
<dbReference type="OrthoDB" id="5451288at2"/>
<dbReference type="HOGENOM" id="CLU_057473_3_0_7"/>
<evidence type="ECO:0000256" key="2">
    <source>
        <dbReference type="SAM" id="SignalP"/>
    </source>
</evidence>
<proteinExistence type="predicted"/>
<reference evidence="4 5" key="1">
    <citation type="submission" date="2006-10" db="EMBL/GenBank/DDBJ databases">
        <title>Complete sequence of chromosome of Pelobacter propionicus DSM 2379.</title>
        <authorList>
            <consortium name="US DOE Joint Genome Institute"/>
            <person name="Copeland A."/>
            <person name="Lucas S."/>
            <person name="Lapidus A."/>
            <person name="Barry K."/>
            <person name="Detter J.C."/>
            <person name="Glavina del Rio T."/>
            <person name="Hammon N."/>
            <person name="Israni S."/>
            <person name="Dalin E."/>
            <person name="Tice H."/>
            <person name="Pitluck S."/>
            <person name="Saunders E."/>
            <person name="Brettin T."/>
            <person name="Bruce D."/>
            <person name="Han C."/>
            <person name="Tapia R."/>
            <person name="Schmutz J."/>
            <person name="Larimer F."/>
            <person name="Land M."/>
            <person name="Hauser L."/>
            <person name="Kyrpides N."/>
            <person name="Kim E."/>
            <person name="Lovley D."/>
            <person name="Richardson P."/>
        </authorList>
    </citation>
    <scope>NUCLEOTIDE SEQUENCE [LARGE SCALE GENOMIC DNA]</scope>
    <source>
        <strain evidence="5">DSM 2379 / NBRC 103807 / OttBd1</strain>
    </source>
</reference>